<protein>
    <submittedName>
        <fullName evidence="1">Uncharacterized protein</fullName>
    </submittedName>
</protein>
<dbReference type="GeneID" id="69035812"/>
<accession>C0NHH4</accession>
<organism evidence="1 2">
    <name type="scientific">Ajellomyces capsulatus (strain G186AR / H82 / ATCC MYA-2454 / RMSCC 2432)</name>
    <name type="common">Darling's disease fungus</name>
    <name type="synonym">Histoplasma capsulatum</name>
    <dbReference type="NCBI Taxonomy" id="447093"/>
    <lineage>
        <taxon>Eukaryota</taxon>
        <taxon>Fungi</taxon>
        <taxon>Dikarya</taxon>
        <taxon>Ascomycota</taxon>
        <taxon>Pezizomycotina</taxon>
        <taxon>Eurotiomycetes</taxon>
        <taxon>Eurotiomycetidae</taxon>
        <taxon>Onygenales</taxon>
        <taxon>Ajellomycetaceae</taxon>
        <taxon>Histoplasma</taxon>
    </lineage>
</organism>
<name>C0NHH4_AJECG</name>
<dbReference type="EMBL" id="GG663365">
    <property type="protein sequence ID" value="EEH09259.1"/>
    <property type="molecule type" value="Genomic_DNA"/>
</dbReference>
<reference evidence="1" key="1">
    <citation type="submission" date="2009-02" db="EMBL/GenBank/DDBJ databases">
        <title>The Genome Sequence of Ajellomyces capsulatus strain G186AR.</title>
        <authorList>
            <consortium name="The Broad Institute Genome Sequencing Platform"/>
            <person name="Champion M."/>
            <person name="Cuomo C."/>
            <person name="Ma L.-J."/>
            <person name="Henn M.R."/>
            <person name="Sil A."/>
            <person name="Goldman B."/>
            <person name="Young S.K."/>
            <person name="Kodira C.D."/>
            <person name="Zeng Q."/>
            <person name="Koehrsen M."/>
            <person name="Alvarado L."/>
            <person name="Berlin A."/>
            <person name="Borenstein D."/>
            <person name="Chen Z."/>
            <person name="Engels R."/>
            <person name="Freedman E."/>
            <person name="Gellesch M."/>
            <person name="Goldberg J."/>
            <person name="Griggs A."/>
            <person name="Gujja S."/>
            <person name="Heiman D."/>
            <person name="Hepburn T."/>
            <person name="Howarth C."/>
            <person name="Jen D."/>
            <person name="Larson L."/>
            <person name="Lewis B."/>
            <person name="Mehta T."/>
            <person name="Park D."/>
            <person name="Pearson M."/>
            <person name="Roberts A."/>
            <person name="Saif S."/>
            <person name="Shea T."/>
            <person name="Shenoy N."/>
            <person name="Sisk P."/>
            <person name="Stolte C."/>
            <person name="Sykes S."/>
            <person name="Walk T."/>
            <person name="White J."/>
            <person name="Yandava C."/>
            <person name="Klein B."/>
            <person name="McEwen J.G."/>
            <person name="Puccia R."/>
            <person name="Goldman G.H."/>
            <person name="Felipe M.S."/>
            <person name="Nino-Vega G."/>
            <person name="San-Blas G."/>
            <person name="Taylor J."/>
            <person name="Mendoza L."/>
            <person name="Galagan J."/>
            <person name="Nusbaum C."/>
            <person name="Birren B."/>
        </authorList>
    </citation>
    <scope>NUCLEOTIDE SEQUENCE</scope>
    <source>
        <strain evidence="1">G186AR</strain>
    </source>
</reference>
<proteinExistence type="predicted"/>
<evidence type="ECO:0000313" key="1">
    <source>
        <dbReference type="EMBL" id="EEH09259.1"/>
    </source>
</evidence>
<dbReference type="AlphaFoldDB" id="C0NHH4"/>
<dbReference type="HOGENOM" id="CLU_1926996_0_0_1"/>
<dbReference type="Proteomes" id="UP000001631">
    <property type="component" value="Unassembled WGS sequence"/>
</dbReference>
<gene>
    <name evidence="1" type="ORF">HCBG_02796</name>
</gene>
<sequence length="131" mass="14997">MLLLESSQILDSRTYQVLNNLTYVWWDLNLIYFILYKYYYFSVAHGVNGGDLDAETSWNMRPGQDGAKVRVSIILADRGVSNLMALTDVKCQVSTAEIEVGILAFKPIKSSRFNRLTCIHPEITIRTIFRT</sequence>
<dbReference type="InParanoid" id="C0NHH4"/>
<evidence type="ECO:0000313" key="2">
    <source>
        <dbReference type="Proteomes" id="UP000001631"/>
    </source>
</evidence>
<dbReference type="RefSeq" id="XP_045289740.1">
    <property type="nucleotide sequence ID" value="XM_045429845.1"/>
</dbReference>
<keyword evidence="2" id="KW-1185">Reference proteome</keyword>